<feature type="chain" id="PRO_5045532865" description="WD40-like Beta Propeller Repeat" evidence="1">
    <location>
        <begin position="21"/>
        <end position="145"/>
    </location>
</feature>
<dbReference type="Proteomes" id="UP001562159">
    <property type="component" value="Unassembled WGS sequence"/>
</dbReference>
<feature type="signal peptide" evidence="1">
    <location>
        <begin position="1"/>
        <end position="20"/>
    </location>
</feature>
<evidence type="ECO:0000313" key="2">
    <source>
        <dbReference type="EMBL" id="MEY2182610.1"/>
    </source>
</evidence>
<evidence type="ECO:0008006" key="4">
    <source>
        <dbReference type="Google" id="ProtNLM"/>
    </source>
</evidence>
<keyword evidence="3" id="KW-1185">Reference proteome</keyword>
<keyword evidence="1" id="KW-0732">Signal</keyword>
<dbReference type="Gene3D" id="2.120.10.30">
    <property type="entry name" value="TolB, C-terminal domain"/>
    <property type="match status" value="1"/>
</dbReference>
<dbReference type="SUPFAM" id="SSF82171">
    <property type="entry name" value="DPP6 N-terminal domain-like"/>
    <property type="match status" value="1"/>
</dbReference>
<gene>
    <name evidence="2" type="ORF">AB7878_09285</name>
</gene>
<dbReference type="EMBL" id="JBGBPY010000001">
    <property type="protein sequence ID" value="MEY2182610.1"/>
    <property type="molecule type" value="Genomic_DNA"/>
</dbReference>
<accession>A0ABV4AQY7</accession>
<protein>
    <recommendedName>
        <fullName evidence="4">WD40-like Beta Propeller Repeat</fullName>
    </recommendedName>
</protein>
<sequence>MLHRLFALLAGALALIGAFAAVGLRAAEATSPQPEIFAPGAISGPVGVDCLTFAPDGAIVYFDQQAGASGFIMESHRTRDGWSAPRIASFSGQWQDHDPAMAPDGSYLVFTSNRADLARMRAWDNGNNHIWRLSLAPWLAAHYAA</sequence>
<dbReference type="Pfam" id="PF07676">
    <property type="entry name" value="PD40"/>
    <property type="match status" value="1"/>
</dbReference>
<dbReference type="InterPro" id="IPR011042">
    <property type="entry name" value="6-blade_b-propeller_TolB-like"/>
</dbReference>
<organism evidence="2 3">
    <name type="scientific">Rhodanobacter humi</name>
    <dbReference type="NCBI Taxonomy" id="1888173"/>
    <lineage>
        <taxon>Bacteria</taxon>
        <taxon>Pseudomonadati</taxon>
        <taxon>Pseudomonadota</taxon>
        <taxon>Gammaproteobacteria</taxon>
        <taxon>Lysobacterales</taxon>
        <taxon>Rhodanobacteraceae</taxon>
        <taxon>Rhodanobacter</taxon>
    </lineage>
</organism>
<dbReference type="InterPro" id="IPR011659">
    <property type="entry name" value="WD40"/>
</dbReference>
<name>A0ABV4AQY7_9GAMM</name>
<evidence type="ECO:0000256" key="1">
    <source>
        <dbReference type="SAM" id="SignalP"/>
    </source>
</evidence>
<reference evidence="2 3" key="1">
    <citation type="submission" date="2024-07" db="EMBL/GenBank/DDBJ databases">
        <title>Molecular mechanisms and environmental adaptations of flagellar loss and biofilm growth of Rhodanobacter under environmental stress.</title>
        <authorList>
            <person name="Chen M."/>
        </authorList>
    </citation>
    <scope>NUCLEOTIDE SEQUENCE [LARGE SCALE GENOMIC DNA]</scope>
    <source>
        <strain evidence="2 3">RS22</strain>
    </source>
</reference>
<proteinExistence type="predicted"/>
<evidence type="ECO:0000313" key="3">
    <source>
        <dbReference type="Proteomes" id="UP001562159"/>
    </source>
</evidence>
<comment type="caution">
    <text evidence="2">The sequence shown here is derived from an EMBL/GenBank/DDBJ whole genome shotgun (WGS) entry which is preliminary data.</text>
</comment>